<name>A0A316V8I6_9BASI</name>
<dbReference type="RefSeq" id="XP_025354094.1">
    <property type="nucleotide sequence ID" value="XM_025499929.1"/>
</dbReference>
<dbReference type="OrthoDB" id="2152248at2759"/>
<dbReference type="InterPro" id="IPR029058">
    <property type="entry name" value="AB_hydrolase_fold"/>
</dbReference>
<organism evidence="1 2">
    <name type="scientific">Meira miltonrushii</name>
    <dbReference type="NCBI Taxonomy" id="1280837"/>
    <lineage>
        <taxon>Eukaryota</taxon>
        <taxon>Fungi</taxon>
        <taxon>Dikarya</taxon>
        <taxon>Basidiomycota</taxon>
        <taxon>Ustilaginomycotina</taxon>
        <taxon>Exobasidiomycetes</taxon>
        <taxon>Exobasidiales</taxon>
        <taxon>Brachybasidiaceae</taxon>
        <taxon>Meira</taxon>
    </lineage>
</organism>
<dbReference type="PANTHER" id="PTHR47381:SF3">
    <property type="entry name" value="ALPHA_BETA-HYDROLASES SUPERFAMILY PROTEIN"/>
    <property type="match status" value="1"/>
</dbReference>
<protein>
    <recommendedName>
        <fullName evidence="3">Alpha/beta-hydrolase</fullName>
    </recommendedName>
</protein>
<dbReference type="Proteomes" id="UP000245771">
    <property type="component" value="Unassembled WGS sequence"/>
</dbReference>
<dbReference type="EMBL" id="KZ819604">
    <property type="protein sequence ID" value="PWN33792.1"/>
    <property type="molecule type" value="Genomic_DNA"/>
</dbReference>
<evidence type="ECO:0000313" key="1">
    <source>
        <dbReference type="EMBL" id="PWN33792.1"/>
    </source>
</evidence>
<dbReference type="GeneID" id="37021710"/>
<dbReference type="InParanoid" id="A0A316V8I6"/>
<evidence type="ECO:0008006" key="3">
    <source>
        <dbReference type="Google" id="ProtNLM"/>
    </source>
</evidence>
<accession>A0A316V8I6</accession>
<dbReference type="SUPFAM" id="SSF53474">
    <property type="entry name" value="alpha/beta-Hydrolases"/>
    <property type="match status" value="1"/>
</dbReference>
<reference evidence="1 2" key="1">
    <citation type="journal article" date="2018" name="Mol. Biol. Evol.">
        <title>Broad Genomic Sampling Reveals a Smut Pathogenic Ancestry of the Fungal Clade Ustilaginomycotina.</title>
        <authorList>
            <person name="Kijpornyongpan T."/>
            <person name="Mondo S.J."/>
            <person name="Barry K."/>
            <person name="Sandor L."/>
            <person name="Lee J."/>
            <person name="Lipzen A."/>
            <person name="Pangilinan J."/>
            <person name="LaButti K."/>
            <person name="Hainaut M."/>
            <person name="Henrissat B."/>
            <person name="Grigoriev I.V."/>
            <person name="Spatafora J.W."/>
            <person name="Aime M.C."/>
        </authorList>
    </citation>
    <scope>NUCLEOTIDE SEQUENCE [LARGE SCALE GENOMIC DNA]</scope>
    <source>
        <strain evidence="1 2">MCA 3882</strain>
    </source>
</reference>
<evidence type="ECO:0000313" key="2">
    <source>
        <dbReference type="Proteomes" id="UP000245771"/>
    </source>
</evidence>
<dbReference type="STRING" id="1280837.A0A316V8I6"/>
<dbReference type="Gene3D" id="3.40.50.1820">
    <property type="entry name" value="alpha/beta hydrolase"/>
    <property type="match status" value="1"/>
</dbReference>
<dbReference type="AlphaFoldDB" id="A0A316V8I6"/>
<gene>
    <name evidence="1" type="ORF">FA14DRAFT_165059</name>
</gene>
<sequence>MCNNKASSGARIRSSVIADAPSVDPKTFNKASIGTVDGMLTGNLAKPPNPPPPPSPIAISTSILTKMDIGGLPVNIFGLEELTPASSRASAPTPPDLCIAIHMHGRGGSADNEEKIVRQIYDRVERSKQQYAQQSQGQTFEFLAVSFDARNHGHRMTNEIGQKGWKQGNKAHAMDLYSMIVGTAQDVSFLVDFLPSFLFPYDERRVVNFAVTGKSLGGHAVWHVLAKCDRIKIGVPFISCPDLGRLFAQRAPKSFVTNGPPYIPASLSSLISQVDPASLPYNAPDPSQNPFWGKRICICNGQEDRLVPWPCAERFVQQLKVGPPNVQRNNLRVVLQEGIGHEVTEQMIEEAGHWIFVHGMLYEIQ</sequence>
<keyword evidence="2" id="KW-1185">Reference proteome</keyword>
<dbReference type="PANTHER" id="PTHR47381">
    <property type="entry name" value="ALPHA/BETA-HYDROLASES SUPERFAMILY PROTEIN"/>
    <property type="match status" value="1"/>
</dbReference>
<proteinExistence type="predicted"/>